<dbReference type="KEGG" id="csph:CSPHI_04390"/>
<proteinExistence type="predicted"/>
<dbReference type="STRING" id="1437874.CSPHI_04390"/>
<evidence type="ECO:0000313" key="2">
    <source>
        <dbReference type="Proteomes" id="UP000185469"/>
    </source>
</evidence>
<dbReference type="AlphaFoldDB" id="A0A1L7CX36"/>
<accession>A0A1L7CX36</accession>
<dbReference type="EMBL" id="CP009248">
    <property type="protein sequence ID" value="APT90413.1"/>
    <property type="molecule type" value="Genomic_DNA"/>
</dbReference>
<gene>
    <name evidence="1" type="ORF">CSPHI_04390</name>
</gene>
<keyword evidence="2" id="KW-1185">Reference proteome</keyword>
<dbReference type="InterPro" id="IPR019675">
    <property type="entry name" value="DUF2550"/>
</dbReference>
<protein>
    <submittedName>
        <fullName evidence="1">Uncharacterized protein</fullName>
    </submittedName>
</protein>
<sequence length="150" mass="16562">MAFATGGALALWRFTRLRSTGIPVAIRELPAAGDGHGWRHGVLLCSDLDARFYKLRSLRPGADIELHRQRVELTSRRAPTRIEAGIFGSGVRVLVLDAGEAGRIEMAADACADTALVAWLESSPSVRQTRTLPVDIERTFRSQRARGRRR</sequence>
<dbReference type="Pfam" id="PF10739">
    <property type="entry name" value="DUF2550"/>
    <property type="match status" value="1"/>
</dbReference>
<organism evidence="1 2">
    <name type="scientific">Corynebacterium sphenisci DSM 44792</name>
    <dbReference type="NCBI Taxonomy" id="1437874"/>
    <lineage>
        <taxon>Bacteria</taxon>
        <taxon>Bacillati</taxon>
        <taxon>Actinomycetota</taxon>
        <taxon>Actinomycetes</taxon>
        <taxon>Mycobacteriales</taxon>
        <taxon>Corynebacteriaceae</taxon>
        <taxon>Corynebacterium</taxon>
    </lineage>
</organism>
<evidence type="ECO:0000313" key="1">
    <source>
        <dbReference type="EMBL" id="APT90413.1"/>
    </source>
</evidence>
<name>A0A1L7CX36_9CORY</name>
<reference evidence="1 2" key="1">
    <citation type="submission" date="2014-08" db="EMBL/GenBank/DDBJ databases">
        <title>Complete genome sequence of Corynebacterium sphenisci CECT 5990(T) (=DSM 44792(T)), isolated from healthy wild penguins.</title>
        <authorList>
            <person name="Ruckert C."/>
            <person name="Albersmeier A."/>
            <person name="Winkler A."/>
            <person name="Kalinowski J."/>
        </authorList>
    </citation>
    <scope>NUCLEOTIDE SEQUENCE [LARGE SCALE GENOMIC DNA]</scope>
    <source>
        <strain evidence="1 2">DSM 44792</strain>
    </source>
</reference>
<dbReference type="Proteomes" id="UP000185469">
    <property type="component" value="Chromosome"/>
</dbReference>